<dbReference type="RefSeq" id="WP_089740337.1">
    <property type="nucleotide sequence ID" value="NZ_FOGL01000006.1"/>
</dbReference>
<evidence type="ECO:0000256" key="10">
    <source>
        <dbReference type="ARBA" id="ARBA00048496"/>
    </source>
</evidence>
<evidence type="ECO:0000256" key="3">
    <source>
        <dbReference type="ARBA" id="ARBA00011738"/>
    </source>
</evidence>
<dbReference type="GO" id="GO:0019441">
    <property type="term" value="P:L-tryptophan catabolic process to kynurenine"/>
    <property type="evidence" value="ECO:0007669"/>
    <property type="project" value="InterPro"/>
</dbReference>
<reference evidence="12 13" key="1">
    <citation type="submission" date="2016-10" db="EMBL/GenBank/DDBJ databases">
        <authorList>
            <person name="de Groot N.N."/>
        </authorList>
    </citation>
    <scope>NUCLEOTIDE SEQUENCE [LARGE SCALE GENOMIC DNA]</scope>
    <source>
        <strain evidence="12 13">CGMCC 1.7727</strain>
    </source>
</reference>
<keyword evidence="6" id="KW-0479">Metal-binding</keyword>
<dbReference type="OrthoDB" id="9796085at2"/>
<accession>A0A1H9QAA8</accession>
<dbReference type="GO" id="GO:0004061">
    <property type="term" value="F:arylformamidase activity"/>
    <property type="evidence" value="ECO:0007669"/>
    <property type="project" value="UniProtKB-EC"/>
</dbReference>
<comment type="catalytic activity">
    <reaction evidence="10">
        <text>N-formyl-L-kynurenine + H2O = L-kynurenine + formate + H(+)</text>
        <dbReference type="Rhea" id="RHEA:13009"/>
        <dbReference type="ChEBI" id="CHEBI:15377"/>
        <dbReference type="ChEBI" id="CHEBI:15378"/>
        <dbReference type="ChEBI" id="CHEBI:15740"/>
        <dbReference type="ChEBI" id="CHEBI:57959"/>
        <dbReference type="ChEBI" id="CHEBI:58629"/>
        <dbReference type="EC" id="3.5.1.9"/>
    </reaction>
</comment>
<dbReference type="PANTHER" id="PTHR31118:SF32">
    <property type="entry name" value="KYNURENINE FORMAMIDASE"/>
    <property type="match status" value="1"/>
</dbReference>
<evidence type="ECO:0000256" key="4">
    <source>
        <dbReference type="ARBA" id="ARBA00012930"/>
    </source>
</evidence>
<evidence type="ECO:0000256" key="11">
    <source>
        <dbReference type="ARBA" id="ARBA00060547"/>
    </source>
</evidence>
<comment type="cofactor">
    <cofactor evidence="1">
        <name>Zn(2+)</name>
        <dbReference type="ChEBI" id="CHEBI:29105"/>
    </cofactor>
</comment>
<comment type="subunit">
    <text evidence="3">Homodimer.</text>
</comment>
<evidence type="ECO:0000313" key="12">
    <source>
        <dbReference type="EMBL" id="SER57384.1"/>
    </source>
</evidence>
<proteinExistence type="predicted"/>
<keyword evidence="7" id="KW-0378">Hydrolase</keyword>
<evidence type="ECO:0000313" key="13">
    <source>
        <dbReference type="Proteomes" id="UP000199687"/>
    </source>
</evidence>
<dbReference type="InterPro" id="IPR007325">
    <property type="entry name" value="KFase/CYL"/>
</dbReference>
<keyword evidence="13" id="KW-1185">Reference proteome</keyword>
<evidence type="ECO:0000256" key="2">
    <source>
        <dbReference type="ARBA" id="ARBA00002204"/>
    </source>
</evidence>
<dbReference type="AlphaFoldDB" id="A0A1H9QAA8"/>
<evidence type="ECO:0000256" key="8">
    <source>
        <dbReference type="ARBA" id="ARBA00022833"/>
    </source>
</evidence>
<dbReference type="Pfam" id="PF04199">
    <property type="entry name" value="Cyclase"/>
    <property type="match status" value="1"/>
</dbReference>
<keyword evidence="8" id="KW-0862">Zinc</keyword>
<comment type="pathway">
    <text evidence="11">Amino-acid degradation; L-tryptophan degradation via kynurenine pathway; L-kynurenine from L-tryptophan: step 2/2.</text>
</comment>
<dbReference type="EMBL" id="FOGL01000006">
    <property type="protein sequence ID" value="SER57384.1"/>
    <property type="molecule type" value="Genomic_DNA"/>
</dbReference>
<gene>
    <name evidence="12" type="ORF">SAMN04487944_10697</name>
</gene>
<keyword evidence="9" id="KW-0823">Tryptophan catabolism</keyword>
<dbReference type="FunFam" id="3.50.30.50:FF:000001">
    <property type="entry name" value="Kynurenine formamidase"/>
    <property type="match status" value="1"/>
</dbReference>
<protein>
    <recommendedName>
        <fullName evidence="5">Kynurenine formamidase</fullName>
        <ecNumber evidence="4">3.5.1.9</ecNumber>
    </recommendedName>
</protein>
<evidence type="ECO:0000256" key="1">
    <source>
        <dbReference type="ARBA" id="ARBA00001947"/>
    </source>
</evidence>
<evidence type="ECO:0000256" key="6">
    <source>
        <dbReference type="ARBA" id="ARBA00022723"/>
    </source>
</evidence>
<dbReference type="Proteomes" id="UP000199687">
    <property type="component" value="Unassembled WGS sequence"/>
</dbReference>
<dbReference type="GO" id="GO:0046872">
    <property type="term" value="F:metal ion binding"/>
    <property type="evidence" value="ECO:0007669"/>
    <property type="project" value="UniProtKB-KW"/>
</dbReference>
<organism evidence="12 13">
    <name type="scientific">Gracilibacillus ureilyticus</name>
    <dbReference type="NCBI Taxonomy" id="531814"/>
    <lineage>
        <taxon>Bacteria</taxon>
        <taxon>Bacillati</taxon>
        <taxon>Bacillota</taxon>
        <taxon>Bacilli</taxon>
        <taxon>Bacillales</taxon>
        <taxon>Bacillaceae</taxon>
        <taxon>Gracilibacillus</taxon>
    </lineage>
</organism>
<name>A0A1H9QAA8_9BACI</name>
<dbReference type="Gene3D" id="3.50.30.50">
    <property type="entry name" value="Putative cyclase"/>
    <property type="match status" value="1"/>
</dbReference>
<dbReference type="EC" id="3.5.1.9" evidence="4"/>
<evidence type="ECO:0000256" key="5">
    <source>
        <dbReference type="ARBA" id="ARBA00014889"/>
    </source>
</evidence>
<comment type="function">
    <text evidence="2">Catalyzes the hydrolysis of N-formyl-L-kynurenine to L-kynurenine, the second step in the kynurenine pathway of tryptophan degradation.</text>
</comment>
<evidence type="ECO:0000256" key="9">
    <source>
        <dbReference type="ARBA" id="ARBA00023079"/>
    </source>
</evidence>
<dbReference type="SUPFAM" id="SSF102198">
    <property type="entry name" value="Putative cyclase"/>
    <property type="match status" value="1"/>
</dbReference>
<dbReference type="PANTHER" id="PTHR31118">
    <property type="entry name" value="CYCLASE-LIKE PROTEIN 2"/>
    <property type="match status" value="1"/>
</dbReference>
<sequence>MKFYDISMNIHPDMQVWEDMDSKKPRFDTKSFGHITDTTMKLNAHTGTHIDAPLHMINNAAAFETISLERLVRNVKVIDLEHVKDGITKSDLEAHSIKKGDFVLLKTKNSVYESNSFDFQFVYLKEDGADYLAEKEIDGVGIDTLGVERSQENFPTHIKLLGANIIILEGIRLAEIDPGEYFMVAAPLKLTGTEASPARVLLFEKNL</sequence>
<dbReference type="InterPro" id="IPR037175">
    <property type="entry name" value="KFase_sf"/>
</dbReference>
<evidence type="ECO:0000256" key="7">
    <source>
        <dbReference type="ARBA" id="ARBA00022801"/>
    </source>
</evidence>
<dbReference type="STRING" id="531814.SAMN04487944_10697"/>